<sequence length="94" mass="10572">MIASEWIRFEELVEPIKSPGSDRQKVKNAGPSITIMNGQLSVVQPPLPQVFAYAYDPENKNVLVSQHSPSEDRALCPLTISEAILLNPFLRRRQ</sequence>
<dbReference type="AlphaFoldDB" id="A0A016WGE6"/>
<accession>A0A016WGE6</accession>
<dbReference type="Proteomes" id="UP000024635">
    <property type="component" value="Unassembled WGS sequence"/>
</dbReference>
<organism evidence="1 2">
    <name type="scientific">Ancylostoma ceylanicum</name>
    <dbReference type="NCBI Taxonomy" id="53326"/>
    <lineage>
        <taxon>Eukaryota</taxon>
        <taxon>Metazoa</taxon>
        <taxon>Ecdysozoa</taxon>
        <taxon>Nematoda</taxon>
        <taxon>Chromadorea</taxon>
        <taxon>Rhabditida</taxon>
        <taxon>Rhabditina</taxon>
        <taxon>Rhabditomorpha</taxon>
        <taxon>Strongyloidea</taxon>
        <taxon>Ancylostomatidae</taxon>
        <taxon>Ancylostomatinae</taxon>
        <taxon>Ancylostoma</taxon>
    </lineage>
</organism>
<protein>
    <submittedName>
        <fullName evidence="1">Uncharacterized protein</fullName>
    </submittedName>
</protein>
<evidence type="ECO:0000313" key="1">
    <source>
        <dbReference type="EMBL" id="EYC38899.1"/>
    </source>
</evidence>
<dbReference type="EMBL" id="JARK01000288">
    <property type="protein sequence ID" value="EYC38899.1"/>
    <property type="molecule type" value="Genomic_DNA"/>
</dbReference>
<proteinExistence type="predicted"/>
<name>A0A016WGE6_9BILA</name>
<gene>
    <name evidence="1" type="primary">Acey_s0688.g1551</name>
    <name evidence="1" type="ORF">Y032_0688g1551</name>
</gene>
<evidence type="ECO:0000313" key="2">
    <source>
        <dbReference type="Proteomes" id="UP000024635"/>
    </source>
</evidence>
<comment type="caution">
    <text evidence="1">The sequence shown here is derived from an EMBL/GenBank/DDBJ whole genome shotgun (WGS) entry which is preliminary data.</text>
</comment>
<keyword evidence="2" id="KW-1185">Reference proteome</keyword>
<reference evidence="2" key="1">
    <citation type="journal article" date="2015" name="Nat. Genet.">
        <title>The genome and transcriptome of the zoonotic hookworm Ancylostoma ceylanicum identify infection-specific gene families.</title>
        <authorList>
            <person name="Schwarz E.M."/>
            <person name="Hu Y."/>
            <person name="Antoshechkin I."/>
            <person name="Miller M.M."/>
            <person name="Sternberg P.W."/>
            <person name="Aroian R.V."/>
        </authorList>
    </citation>
    <scope>NUCLEOTIDE SEQUENCE</scope>
    <source>
        <strain evidence="2">HY135</strain>
    </source>
</reference>